<dbReference type="EMBL" id="LUUB01000070">
    <property type="protein sequence ID" value="OAF07215.1"/>
    <property type="molecule type" value="Genomic_DNA"/>
</dbReference>
<evidence type="ECO:0000313" key="4">
    <source>
        <dbReference type="EMBL" id="OAF07215.1"/>
    </source>
</evidence>
<dbReference type="Proteomes" id="UP000076959">
    <property type="component" value="Unassembled WGS sequence"/>
</dbReference>
<sequence length="265" mass="28606">MRIFVKNLAIAAIALAVMGQAATADTLEKIKSAGVIRIAIDLSVPPWAFKDETLNPTGSEVETAKLLASDLGVKMEIVGTNSANRIPFLMSHRADAVISALSITDERRKLIAFSLPYSGATSYVAAPKSMQIKTFADLSGKRIAVTRGTTNDADVTAAAPRDAEIVRFEDEATTMTAVVSNQLDLVAQVPTLVDLINKKNPAKDLELKLPLRTAPMGVGMRKEDTDLKEWVDGWVKKNIANGKLQAIFRKFQGVDMPKEVIAASQ</sequence>
<reference evidence="4 5" key="1">
    <citation type="submission" date="2016-03" db="EMBL/GenBank/DDBJ databases">
        <title>Draft Genome Sequence of the Strain BR 10245 (Bradyrhizobium sp.) isolated from nodules of Centrolobium paraense.</title>
        <authorList>
            <person name="Simoes-Araujo J.L.Sr."/>
            <person name="Barauna A.C."/>
            <person name="Silva K."/>
            <person name="Zilli J.E."/>
        </authorList>
    </citation>
    <scope>NUCLEOTIDE SEQUENCE [LARGE SCALE GENOMIC DNA]</scope>
    <source>
        <strain evidence="4 5">BR 10245</strain>
    </source>
</reference>
<organism evidence="4 5">
    <name type="scientific">Bradyrhizobium centrolobii</name>
    <dbReference type="NCBI Taxonomy" id="1505087"/>
    <lineage>
        <taxon>Bacteria</taxon>
        <taxon>Pseudomonadati</taxon>
        <taxon>Pseudomonadota</taxon>
        <taxon>Alphaproteobacteria</taxon>
        <taxon>Hyphomicrobiales</taxon>
        <taxon>Nitrobacteraceae</taxon>
        <taxon>Bradyrhizobium</taxon>
    </lineage>
</organism>
<comment type="caution">
    <text evidence="4">The sequence shown here is derived from an EMBL/GenBank/DDBJ whole genome shotgun (WGS) entry which is preliminary data.</text>
</comment>
<dbReference type="PANTHER" id="PTHR35936">
    <property type="entry name" value="MEMBRANE-BOUND LYTIC MUREIN TRANSGLYCOSYLASE F"/>
    <property type="match status" value="1"/>
</dbReference>
<feature type="signal peptide" evidence="2">
    <location>
        <begin position="1"/>
        <end position="24"/>
    </location>
</feature>
<gene>
    <name evidence="4" type="ORF">AYJ54_17970</name>
</gene>
<proteinExistence type="predicted"/>
<evidence type="ECO:0000256" key="1">
    <source>
        <dbReference type="ARBA" id="ARBA00022729"/>
    </source>
</evidence>
<dbReference type="Pfam" id="PF00497">
    <property type="entry name" value="SBP_bac_3"/>
    <property type="match status" value="1"/>
</dbReference>
<dbReference type="PANTHER" id="PTHR35936:SF17">
    <property type="entry name" value="ARGININE-BINDING EXTRACELLULAR PROTEIN ARTP"/>
    <property type="match status" value="1"/>
</dbReference>
<feature type="domain" description="Solute-binding protein family 3/N-terminal" evidence="3">
    <location>
        <begin position="35"/>
        <end position="255"/>
    </location>
</feature>
<evidence type="ECO:0000313" key="5">
    <source>
        <dbReference type="Proteomes" id="UP000076959"/>
    </source>
</evidence>
<keyword evidence="5" id="KW-1185">Reference proteome</keyword>
<dbReference type="RefSeq" id="WP_063702345.1">
    <property type="nucleotide sequence ID" value="NZ_LUUB01000070.1"/>
</dbReference>
<dbReference type="AlphaFoldDB" id="A0A176YJR4"/>
<dbReference type="SMART" id="SM00062">
    <property type="entry name" value="PBPb"/>
    <property type="match status" value="1"/>
</dbReference>
<dbReference type="Gene3D" id="3.40.190.10">
    <property type="entry name" value="Periplasmic binding protein-like II"/>
    <property type="match status" value="2"/>
</dbReference>
<dbReference type="SUPFAM" id="SSF53850">
    <property type="entry name" value="Periplasmic binding protein-like II"/>
    <property type="match status" value="1"/>
</dbReference>
<accession>A0A176YJR4</accession>
<dbReference type="STRING" id="1505087.AYJ54_17970"/>
<evidence type="ECO:0000259" key="3">
    <source>
        <dbReference type="SMART" id="SM00062"/>
    </source>
</evidence>
<name>A0A176YJR4_9BRAD</name>
<keyword evidence="1 2" id="KW-0732">Signal</keyword>
<dbReference type="OrthoDB" id="6192933at2"/>
<evidence type="ECO:0000256" key="2">
    <source>
        <dbReference type="SAM" id="SignalP"/>
    </source>
</evidence>
<protein>
    <recommendedName>
        <fullName evidence="3">Solute-binding protein family 3/N-terminal domain-containing protein</fullName>
    </recommendedName>
</protein>
<dbReference type="InterPro" id="IPR001638">
    <property type="entry name" value="Solute-binding_3/MltF_N"/>
</dbReference>
<feature type="chain" id="PRO_5008054802" description="Solute-binding protein family 3/N-terminal domain-containing protein" evidence="2">
    <location>
        <begin position="25"/>
        <end position="265"/>
    </location>
</feature>